<keyword evidence="1" id="KW-0812">Transmembrane</keyword>
<dbReference type="EMBL" id="UYIG01000136">
    <property type="protein sequence ID" value="VDG29356.1"/>
    <property type="molecule type" value="Genomic_DNA"/>
</dbReference>
<reference evidence="2 3" key="1">
    <citation type="submission" date="2018-11" db="EMBL/GenBank/DDBJ databases">
        <authorList>
            <person name="Wuyts S."/>
        </authorList>
    </citation>
    <scope>NUCLEOTIDE SEQUENCE [LARGE SCALE GENOMIC DNA]</scope>
    <source>
        <strain evidence="2">Lactobacillus mudanjiangensis AMBF249</strain>
    </source>
</reference>
<protein>
    <submittedName>
        <fullName evidence="2">Uncharacterized protein</fullName>
    </submittedName>
</protein>
<organism evidence="2 3">
    <name type="scientific">Lactiplantibacillus mudanjiangensis</name>
    <dbReference type="NCBI Taxonomy" id="1296538"/>
    <lineage>
        <taxon>Bacteria</taxon>
        <taxon>Bacillati</taxon>
        <taxon>Bacillota</taxon>
        <taxon>Bacilli</taxon>
        <taxon>Lactobacillales</taxon>
        <taxon>Lactobacillaceae</taxon>
        <taxon>Lactiplantibacillus</taxon>
    </lineage>
</organism>
<name>A0A660EA51_9LACO</name>
<feature type="transmembrane region" description="Helical" evidence="1">
    <location>
        <begin position="156"/>
        <end position="176"/>
    </location>
</feature>
<feature type="transmembrane region" description="Helical" evidence="1">
    <location>
        <begin position="99"/>
        <end position="118"/>
    </location>
</feature>
<evidence type="ECO:0000313" key="3">
    <source>
        <dbReference type="Proteomes" id="UP000289996"/>
    </source>
</evidence>
<dbReference type="Proteomes" id="UP000289996">
    <property type="component" value="Unassembled WGS sequence"/>
</dbReference>
<evidence type="ECO:0000313" key="2">
    <source>
        <dbReference type="EMBL" id="VDG29356.1"/>
    </source>
</evidence>
<keyword evidence="1" id="KW-0472">Membrane</keyword>
<dbReference type="OrthoDB" id="2288228at2"/>
<keyword evidence="3" id="KW-1185">Reference proteome</keyword>
<sequence length="177" mass="20040">MTVLAILFLVVIYELVIVQRLRGMAQAGETYYLGLFVKKQATRKARRQVRQQILKPYSQSSRRHQILLISERLAAILGVAIVFYVIFSALLGQAIGSNGMLRALGVAVLLIIPGIAFLPRQLIEFWATQPIWKTRPLSEQPFLLPNKADYETLKGYYRMLTLIFGVLGCLVIGLSFW</sequence>
<accession>A0A660EA51</accession>
<proteinExistence type="predicted"/>
<feature type="transmembrane region" description="Helical" evidence="1">
    <location>
        <begin position="73"/>
        <end position="92"/>
    </location>
</feature>
<evidence type="ECO:0000256" key="1">
    <source>
        <dbReference type="SAM" id="Phobius"/>
    </source>
</evidence>
<keyword evidence="1" id="KW-1133">Transmembrane helix</keyword>
<dbReference type="RefSeq" id="WP_130843682.1">
    <property type="nucleotide sequence ID" value="NZ_BJDY01000002.1"/>
</dbReference>
<dbReference type="AlphaFoldDB" id="A0A660EA51"/>
<gene>
    <name evidence="2" type="ORF">MUDAN_MDHGFNIF_03492</name>
</gene>